<feature type="region of interest" description="Disordered" evidence="1">
    <location>
        <begin position="295"/>
        <end position="335"/>
    </location>
</feature>
<accession>X6MK65</accession>
<proteinExistence type="predicted"/>
<name>X6MK65_RETFI</name>
<reference evidence="2 3" key="1">
    <citation type="journal article" date="2013" name="Curr. Biol.">
        <title>The Genome of the Foraminiferan Reticulomyxa filosa.</title>
        <authorList>
            <person name="Glockner G."/>
            <person name="Hulsmann N."/>
            <person name="Schleicher M."/>
            <person name="Noegel A.A."/>
            <person name="Eichinger L."/>
            <person name="Gallinger C."/>
            <person name="Pawlowski J."/>
            <person name="Sierra R."/>
            <person name="Euteneuer U."/>
            <person name="Pillet L."/>
            <person name="Moustafa A."/>
            <person name="Platzer M."/>
            <person name="Groth M."/>
            <person name="Szafranski K."/>
            <person name="Schliwa M."/>
        </authorList>
    </citation>
    <scope>NUCLEOTIDE SEQUENCE [LARGE SCALE GENOMIC DNA]</scope>
</reference>
<organism evidence="2 3">
    <name type="scientific">Reticulomyxa filosa</name>
    <dbReference type="NCBI Taxonomy" id="46433"/>
    <lineage>
        <taxon>Eukaryota</taxon>
        <taxon>Sar</taxon>
        <taxon>Rhizaria</taxon>
        <taxon>Retaria</taxon>
        <taxon>Foraminifera</taxon>
        <taxon>Monothalamids</taxon>
        <taxon>Reticulomyxidae</taxon>
        <taxon>Reticulomyxa</taxon>
    </lineage>
</organism>
<feature type="region of interest" description="Disordered" evidence="1">
    <location>
        <begin position="169"/>
        <end position="232"/>
    </location>
</feature>
<sequence>MLRRVRCWQRVWKCLADIYTAWHDYQKEQATLQSQKISVYAMFRKDDSGMPETEQYKKLAVESPSYSKKKVQDVHVNKLDNETDVISMFLSSTGVCFEFFTSLKSEQKFKKTPANKDLLQQSIQSERLSSKKINSGKTDLTLKINTARSASLSMHSDNGVITALQKKSTPNIPNVSQTETHQTKKKKMNKKKTKLKSKQIVSSASCKVPQSHSKSNLPSVVSGREGIKSPATTKKTPRCFVFDEDIQNQNISPSKKKDALCEKDPIVPLSSKKATMFYEITDDKKDEVIISANKNLASPNHHKQSDESQSSSETQGTNTQQSPHNKGQIIQEENKDKEKLFTLLKEYLESKETETNTCQIPTLKDFPKKKQLKEGQRKSMQ</sequence>
<protein>
    <submittedName>
        <fullName evidence="2">Uncharacterized protein</fullName>
    </submittedName>
</protein>
<dbReference type="Proteomes" id="UP000023152">
    <property type="component" value="Unassembled WGS sequence"/>
</dbReference>
<feature type="compositionally biased region" description="Polar residues" evidence="1">
    <location>
        <begin position="169"/>
        <end position="180"/>
    </location>
</feature>
<feature type="region of interest" description="Disordered" evidence="1">
    <location>
        <begin position="351"/>
        <end position="381"/>
    </location>
</feature>
<feature type="compositionally biased region" description="Basic and acidic residues" evidence="1">
    <location>
        <begin position="365"/>
        <end position="381"/>
    </location>
</feature>
<dbReference type="AlphaFoldDB" id="X6MK65"/>
<comment type="caution">
    <text evidence="2">The sequence shown here is derived from an EMBL/GenBank/DDBJ whole genome shotgun (WGS) entry which is preliminary data.</text>
</comment>
<evidence type="ECO:0000256" key="1">
    <source>
        <dbReference type="SAM" id="MobiDB-lite"/>
    </source>
</evidence>
<feature type="compositionally biased region" description="Low complexity" evidence="1">
    <location>
        <begin position="307"/>
        <end position="322"/>
    </location>
</feature>
<feature type="compositionally biased region" description="Polar residues" evidence="1">
    <location>
        <begin position="199"/>
        <end position="219"/>
    </location>
</feature>
<evidence type="ECO:0000313" key="2">
    <source>
        <dbReference type="EMBL" id="ETO14051.1"/>
    </source>
</evidence>
<feature type="compositionally biased region" description="Basic residues" evidence="1">
    <location>
        <begin position="183"/>
        <end position="197"/>
    </location>
</feature>
<gene>
    <name evidence="2" type="ORF">RFI_23317</name>
</gene>
<evidence type="ECO:0000313" key="3">
    <source>
        <dbReference type="Proteomes" id="UP000023152"/>
    </source>
</evidence>
<keyword evidence="3" id="KW-1185">Reference proteome</keyword>
<dbReference type="EMBL" id="ASPP01020244">
    <property type="protein sequence ID" value="ETO14051.1"/>
    <property type="molecule type" value="Genomic_DNA"/>
</dbReference>